<gene>
    <name evidence="9" type="ORF">FPZ08_08760</name>
</gene>
<evidence type="ECO:0000256" key="7">
    <source>
        <dbReference type="SAM" id="SignalP"/>
    </source>
</evidence>
<keyword evidence="5 6" id="KW-0408">Iron</keyword>
<evidence type="ECO:0000256" key="4">
    <source>
        <dbReference type="ARBA" id="ARBA00022982"/>
    </source>
</evidence>
<evidence type="ECO:0000256" key="2">
    <source>
        <dbReference type="ARBA" id="ARBA00022617"/>
    </source>
</evidence>
<evidence type="ECO:0000259" key="8">
    <source>
        <dbReference type="PROSITE" id="PS51007"/>
    </source>
</evidence>
<dbReference type="SUPFAM" id="SSF46626">
    <property type="entry name" value="Cytochrome c"/>
    <property type="match status" value="1"/>
</dbReference>
<dbReference type="GO" id="GO:0020037">
    <property type="term" value="F:heme binding"/>
    <property type="evidence" value="ECO:0007669"/>
    <property type="project" value="InterPro"/>
</dbReference>
<dbReference type="KEGG" id="dea:FPZ08_08760"/>
<keyword evidence="7" id="KW-0732">Signal</keyword>
<dbReference type="AlphaFoldDB" id="A0A5B8LS44"/>
<proteinExistence type="predicted"/>
<protein>
    <submittedName>
        <fullName evidence="9">Cytochrome c family protein</fullName>
    </submittedName>
</protein>
<keyword evidence="4" id="KW-0249">Electron transport</keyword>
<dbReference type="InterPro" id="IPR002327">
    <property type="entry name" value="Cyt_c_1A/1B"/>
</dbReference>
<organism evidence="9 10">
    <name type="scientific">Devosia ginsengisoli</name>
    <dbReference type="NCBI Taxonomy" id="400770"/>
    <lineage>
        <taxon>Bacteria</taxon>
        <taxon>Pseudomonadati</taxon>
        <taxon>Pseudomonadota</taxon>
        <taxon>Alphaproteobacteria</taxon>
        <taxon>Hyphomicrobiales</taxon>
        <taxon>Devosiaceae</taxon>
        <taxon>Devosia</taxon>
    </lineage>
</organism>
<keyword evidence="2 6" id="KW-0349">Heme</keyword>
<dbReference type="EMBL" id="CP042304">
    <property type="protein sequence ID" value="QDZ10836.1"/>
    <property type="molecule type" value="Genomic_DNA"/>
</dbReference>
<dbReference type="GO" id="GO:0009055">
    <property type="term" value="F:electron transfer activity"/>
    <property type="evidence" value="ECO:0007669"/>
    <property type="project" value="InterPro"/>
</dbReference>
<evidence type="ECO:0000256" key="5">
    <source>
        <dbReference type="ARBA" id="ARBA00023004"/>
    </source>
</evidence>
<feature type="chain" id="PRO_5022845917" evidence="7">
    <location>
        <begin position="19"/>
        <end position="127"/>
    </location>
</feature>
<evidence type="ECO:0000256" key="1">
    <source>
        <dbReference type="ARBA" id="ARBA00022448"/>
    </source>
</evidence>
<dbReference type="PANTHER" id="PTHR11961">
    <property type="entry name" value="CYTOCHROME C"/>
    <property type="match status" value="1"/>
</dbReference>
<keyword evidence="1" id="KW-0813">Transport</keyword>
<reference evidence="9 10" key="1">
    <citation type="submission" date="2019-07" db="EMBL/GenBank/DDBJ databases">
        <title>Full genome sequence of Devosia sp. Gsoil 520.</title>
        <authorList>
            <person name="Im W.-T."/>
        </authorList>
    </citation>
    <scope>NUCLEOTIDE SEQUENCE [LARGE SCALE GENOMIC DNA]</scope>
    <source>
        <strain evidence="9 10">Gsoil 520</strain>
    </source>
</reference>
<sequence length="127" mass="13745">MRFLLVSALCLMVTPVVAQEAPPAFNKCLACHAIGEDAVNKVGPRLNGVVGRPVGSLDDYSYSQAMLAARDSGVEWNRQNLTRFFKLPKHFLPGTSMAFAGMTQRAEIDALIDYLASFDADGARIAP</sequence>
<dbReference type="InterPro" id="IPR009056">
    <property type="entry name" value="Cyt_c-like_dom"/>
</dbReference>
<dbReference type="OrthoDB" id="9805828at2"/>
<dbReference type="GO" id="GO:0046872">
    <property type="term" value="F:metal ion binding"/>
    <property type="evidence" value="ECO:0007669"/>
    <property type="project" value="UniProtKB-KW"/>
</dbReference>
<keyword evidence="10" id="KW-1185">Reference proteome</keyword>
<evidence type="ECO:0000256" key="3">
    <source>
        <dbReference type="ARBA" id="ARBA00022723"/>
    </source>
</evidence>
<evidence type="ECO:0000313" key="10">
    <source>
        <dbReference type="Proteomes" id="UP000315364"/>
    </source>
</evidence>
<feature type="domain" description="Cytochrome c" evidence="8">
    <location>
        <begin position="16"/>
        <end position="119"/>
    </location>
</feature>
<dbReference type="Gene3D" id="1.10.760.10">
    <property type="entry name" value="Cytochrome c-like domain"/>
    <property type="match status" value="1"/>
</dbReference>
<feature type="signal peptide" evidence="7">
    <location>
        <begin position="1"/>
        <end position="18"/>
    </location>
</feature>
<dbReference type="RefSeq" id="WP_146289620.1">
    <property type="nucleotide sequence ID" value="NZ_CP042304.1"/>
</dbReference>
<dbReference type="InterPro" id="IPR036909">
    <property type="entry name" value="Cyt_c-like_dom_sf"/>
</dbReference>
<dbReference type="PRINTS" id="PR00604">
    <property type="entry name" value="CYTCHRMECIAB"/>
</dbReference>
<evidence type="ECO:0000313" key="9">
    <source>
        <dbReference type="EMBL" id="QDZ10836.1"/>
    </source>
</evidence>
<dbReference type="Proteomes" id="UP000315364">
    <property type="component" value="Chromosome"/>
</dbReference>
<evidence type="ECO:0000256" key="6">
    <source>
        <dbReference type="PROSITE-ProRule" id="PRU00433"/>
    </source>
</evidence>
<keyword evidence="3 6" id="KW-0479">Metal-binding</keyword>
<dbReference type="PROSITE" id="PS51007">
    <property type="entry name" value="CYTC"/>
    <property type="match status" value="1"/>
</dbReference>
<name>A0A5B8LS44_9HYPH</name>
<accession>A0A5B8LS44</accession>